<dbReference type="Pfam" id="PF13646">
    <property type="entry name" value="HEAT_2"/>
    <property type="match status" value="2"/>
</dbReference>
<sequence>MSDERPDALLKSALEKIVYFEARAEQLHHELTSTREELEHLKRELTLSEQRELDLRREVAQLEVRMGRLGTEREELLRLNQALRTERGQLLGKLLEASRIRASDRPEREEDDEDGLGIDLASFISQLRSEVLERPAQAGSAPPAPAFPWPTQGESVPASDTVPALAVVGGPAAASTLSSTASPVVQHAWRLQQEGRLAVSAGQLAELVGGGGGGDESLFGFSVRELSAPDATSRVRAAERLKALAQPAAAPALATALHAEDDPSVQVALLAAFAEVGKEQGVSVVSPLLSSSVPEVRIAALKALLTLSPQEAAPHLAQAVKDPDRSVRRRASLLALGLEGESARRLGEEAIHDPDAEVRSLAALALGAGSGESARSLLLEALKDPEVRVRRSASQSLGRILGQDVSAVVDLDEGRRRREIRRLATLPVQPVRASLSARPPPARAPVPAPAPALAPAPSPRLVPRAPPPTAPAPTPLASARAAARAAASPVEALCGPLLSEVRAAIRGRSLGELAAGIRATTELAQEALALLVARGSVIRRGHKYFAA</sequence>
<name>S9QTT0_CYSF2</name>
<feature type="region of interest" description="Disordered" evidence="2">
    <location>
        <begin position="432"/>
        <end position="477"/>
    </location>
</feature>
<dbReference type="AlphaFoldDB" id="S9QTT0"/>
<dbReference type="eggNOG" id="COG1413">
    <property type="taxonomic scope" value="Bacteria"/>
</dbReference>
<dbReference type="PANTHER" id="PTHR12697">
    <property type="entry name" value="PBS LYASE HEAT-LIKE PROTEIN"/>
    <property type="match status" value="1"/>
</dbReference>
<organism evidence="3 4">
    <name type="scientific">Cystobacter fuscus (strain ATCC 25194 / DSM 2262 / NBRC 100088 / M29)</name>
    <dbReference type="NCBI Taxonomy" id="1242864"/>
    <lineage>
        <taxon>Bacteria</taxon>
        <taxon>Pseudomonadati</taxon>
        <taxon>Myxococcota</taxon>
        <taxon>Myxococcia</taxon>
        <taxon>Myxococcales</taxon>
        <taxon>Cystobacterineae</taxon>
        <taxon>Archangiaceae</taxon>
        <taxon>Cystobacter</taxon>
    </lineage>
</organism>
<dbReference type="SUPFAM" id="SSF48371">
    <property type="entry name" value="ARM repeat"/>
    <property type="match status" value="1"/>
</dbReference>
<dbReference type="InterPro" id="IPR016024">
    <property type="entry name" value="ARM-type_fold"/>
</dbReference>
<keyword evidence="1" id="KW-0175">Coiled coil</keyword>
<feature type="region of interest" description="Disordered" evidence="2">
    <location>
        <begin position="133"/>
        <end position="156"/>
    </location>
</feature>
<dbReference type="EMBL" id="ANAH02000014">
    <property type="protein sequence ID" value="EPX60053.1"/>
    <property type="molecule type" value="Genomic_DNA"/>
</dbReference>
<evidence type="ECO:0000256" key="2">
    <source>
        <dbReference type="SAM" id="MobiDB-lite"/>
    </source>
</evidence>
<accession>S9QTT0</accession>
<proteinExistence type="predicted"/>
<dbReference type="InterPro" id="IPR011989">
    <property type="entry name" value="ARM-like"/>
</dbReference>
<reference evidence="3" key="1">
    <citation type="submission" date="2013-05" db="EMBL/GenBank/DDBJ databases">
        <title>Genome assembly of Cystobacter fuscus DSM 2262.</title>
        <authorList>
            <person name="Sharma G."/>
            <person name="Khatri I."/>
            <person name="Kaur C."/>
            <person name="Mayilraj S."/>
            <person name="Subramanian S."/>
        </authorList>
    </citation>
    <scope>NUCLEOTIDE SEQUENCE [LARGE SCALE GENOMIC DNA]</scope>
    <source>
        <strain evidence="3">DSM 2262</strain>
    </source>
</reference>
<dbReference type="InterPro" id="IPR004155">
    <property type="entry name" value="PBS_lyase_HEAT"/>
</dbReference>
<dbReference type="Gene3D" id="1.25.10.10">
    <property type="entry name" value="Leucine-rich Repeat Variant"/>
    <property type="match status" value="2"/>
</dbReference>
<dbReference type="OrthoDB" id="5379753at2"/>
<protein>
    <recommendedName>
        <fullName evidence="5">Wire protein</fullName>
    </recommendedName>
</protein>
<keyword evidence="4" id="KW-1185">Reference proteome</keyword>
<evidence type="ECO:0000313" key="4">
    <source>
        <dbReference type="Proteomes" id="UP000011682"/>
    </source>
</evidence>
<gene>
    <name evidence="3" type="ORF">D187_002139</name>
</gene>
<evidence type="ECO:0008006" key="5">
    <source>
        <dbReference type="Google" id="ProtNLM"/>
    </source>
</evidence>
<dbReference type="Proteomes" id="UP000011682">
    <property type="component" value="Unassembled WGS sequence"/>
</dbReference>
<dbReference type="SMART" id="SM00567">
    <property type="entry name" value="EZ_HEAT"/>
    <property type="match status" value="4"/>
</dbReference>
<dbReference type="PANTHER" id="PTHR12697:SF5">
    <property type="entry name" value="DEOXYHYPUSINE HYDROXYLASE"/>
    <property type="match status" value="1"/>
</dbReference>
<feature type="coiled-coil region" evidence="1">
    <location>
        <begin position="24"/>
        <end position="58"/>
    </location>
</feature>
<dbReference type="RefSeq" id="WP_002623978.1">
    <property type="nucleotide sequence ID" value="NZ_ANAH02000014.1"/>
</dbReference>
<dbReference type="GO" id="GO:0016491">
    <property type="term" value="F:oxidoreductase activity"/>
    <property type="evidence" value="ECO:0007669"/>
    <property type="project" value="TreeGrafter"/>
</dbReference>
<evidence type="ECO:0000256" key="1">
    <source>
        <dbReference type="SAM" id="Coils"/>
    </source>
</evidence>
<comment type="caution">
    <text evidence="3">The sequence shown here is derived from an EMBL/GenBank/DDBJ whole genome shotgun (WGS) entry which is preliminary data.</text>
</comment>
<evidence type="ECO:0000313" key="3">
    <source>
        <dbReference type="EMBL" id="EPX60053.1"/>
    </source>
</evidence>
<feature type="compositionally biased region" description="Pro residues" evidence="2">
    <location>
        <begin position="438"/>
        <end position="474"/>
    </location>
</feature>